<name>A0A9P4I6A3_9PEZI</name>
<feature type="domain" description="Pyridoxamine 5'-phosphate oxidase N-terminal" evidence="2">
    <location>
        <begin position="36"/>
        <end position="142"/>
    </location>
</feature>
<comment type="caution">
    <text evidence="3">The sequence shown here is derived from an EMBL/GenBank/DDBJ whole genome shotgun (WGS) entry which is preliminary data.</text>
</comment>
<proteinExistence type="predicted"/>
<dbReference type="SUPFAM" id="SSF50475">
    <property type="entry name" value="FMN-binding split barrel"/>
    <property type="match status" value="1"/>
</dbReference>
<keyword evidence="1" id="KW-0812">Transmembrane</keyword>
<dbReference type="Gene3D" id="2.30.110.10">
    <property type="entry name" value="Electron Transport, Fmn-binding Protein, Chain A"/>
    <property type="match status" value="1"/>
</dbReference>
<sequence length="247" mass="27831">MVKFYPSIPDDIQEWMLKQSVWFTASAPLAGKHINVSPKGHPESTLAVLNQNQIAYLDATGSGCETISHIYENGRVTIMFCSFGAAPRILRLFCRGRVVEKADKDFNAWVERMIDSGMKMDKAMKGIRAVIVLDVFKVQTSCGFGVPVFPKSKTWDDRPTMPAWSTKMAAKNGLEKYRENNNWRSLDGCPGLKSARRDRGQWLVVEHARARTSRVVMGQWDALIFGFLIALLMFAVGWKLGLLELKL</sequence>
<keyword evidence="1" id="KW-1133">Transmembrane helix</keyword>
<dbReference type="PANTHER" id="PTHR39336:SF1">
    <property type="entry name" value="PYRIDOXAMINE PHOSPHATE OXIDASE FAMILY PROTEIN (AFU_ORTHOLOGUE AFUA_6G11440)"/>
    <property type="match status" value="1"/>
</dbReference>
<dbReference type="EMBL" id="ML978133">
    <property type="protein sequence ID" value="KAF2094664.1"/>
    <property type="molecule type" value="Genomic_DNA"/>
</dbReference>
<keyword evidence="1" id="KW-0472">Membrane</keyword>
<dbReference type="InterPro" id="IPR012349">
    <property type="entry name" value="Split_barrel_FMN-bd"/>
</dbReference>
<dbReference type="Proteomes" id="UP000799772">
    <property type="component" value="Unassembled WGS sequence"/>
</dbReference>
<gene>
    <name evidence="3" type="ORF">NA57DRAFT_45484</name>
</gene>
<dbReference type="PANTHER" id="PTHR39336">
    <property type="entry name" value="PYRIDOXAMINE PHOSPHATE OXIDASE FAMILY PROTEIN (AFU_ORTHOLOGUE AFUA_6G11440)"/>
    <property type="match status" value="1"/>
</dbReference>
<evidence type="ECO:0000256" key="1">
    <source>
        <dbReference type="SAM" id="Phobius"/>
    </source>
</evidence>
<dbReference type="Pfam" id="PF01243">
    <property type="entry name" value="PNPOx_N"/>
    <property type="match status" value="1"/>
</dbReference>
<accession>A0A9P4I6A3</accession>
<keyword evidence="4" id="KW-1185">Reference proteome</keyword>
<dbReference type="InterPro" id="IPR011576">
    <property type="entry name" value="Pyridox_Oxase_N"/>
</dbReference>
<dbReference type="OrthoDB" id="539398at2759"/>
<reference evidence="3" key="1">
    <citation type="journal article" date="2020" name="Stud. Mycol.">
        <title>101 Dothideomycetes genomes: a test case for predicting lifestyles and emergence of pathogens.</title>
        <authorList>
            <person name="Haridas S."/>
            <person name="Albert R."/>
            <person name="Binder M."/>
            <person name="Bloem J."/>
            <person name="Labutti K."/>
            <person name="Salamov A."/>
            <person name="Andreopoulos B."/>
            <person name="Baker S."/>
            <person name="Barry K."/>
            <person name="Bills G."/>
            <person name="Bluhm B."/>
            <person name="Cannon C."/>
            <person name="Castanera R."/>
            <person name="Culley D."/>
            <person name="Daum C."/>
            <person name="Ezra D."/>
            <person name="Gonzalez J."/>
            <person name="Henrissat B."/>
            <person name="Kuo A."/>
            <person name="Liang C."/>
            <person name="Lipzen A."/>
            <person name="Lutzoni F."/>
            <person name="Magnuson J."/>
            <person name="Mondo S."/>
            <person name="Nolan M."/>
            <person name="Ohm R."/>
            <person name="Pangilinan J."/>
            <person name="Park H.-J."/>
            <person name="Ramirez L."/>
            <person name="Alfaro M."/>
            <person name="Sun H."/>
            <person name="Tritt A."/>
            <person name="Yoshinaga Y."/>
            <person name="Zwiers L.-H."/>
            <person name="Turgeon B."/>
            <person name="Goodwin S."/>
            <person name="Spatafora J."/>
            <person name="Crous P."/>
            <person name="Grigoriev I."/>
        </authorList>
    </citation>
    <scope>NUCLEOTIDE SEQUENCE</scope>
    <source>
        <strain evidence="3">CBS 133067</strain>
    </source>
</reference>
<feature type="transmembrane region" description="Helical" evidence="1">
    <location>
        <begin position="220"/>
        <end position="238"/>
    </location>
</feature>
<organism evidence="3 4">
    <name type="scientific">Rhizodiscina lignyota</name>
    <dbReference type="NCBI Taxonomy" id="1504668"/>
    <lineage>
        <taxon>Eukaryota</taxon>
        <taxon>Fungi</taxon>
        <taxon>Dikarya</taxon>
        <taxon>Ascomycota</taxon>
        <taxon>Pezizomycotina</taxon>
        <taxon>Dothideomycetes</taxon>
        <taxon>Pleosporomycetidae</taxon>
        <taxon>Aulographales</taxon>
        <taxon>Rhizodiscinaceae</taxon>
        <taxon>Rhizodiscina</taxon>
    </lineage>
</organism>
<evidence type="ECO:0000259" key="2">
    <source>
        <dbReference type="Pfam" id="PF01243"/>
    </source>
</evidence>
<evidence type="ECO:0000313" key="3">
    <source>
        <dbReference type="EMBL" id="KAF2094664.1"/>
    </source>
</evidence>
<evidence type="ECO:0000313" key="4">
    <source>
        <dbReference type="Proteomes" id="UP000799772"/>
    </source>
</evidence>
<dbReference type="AlphaFoldDB" id="A0A9P4I6A3"/>
<protein>
    <submittedName>
        <fullName evidence="3">Pyridoxamine phosphate oxidase</fullName>
    </submittedName>
</protein>